<evidence type="ECO:0000256" key="4">
    <source>
        <dbReference type="ARBA" id="ARBA00022989"/>
    </source>
</evidence>
<name>A0A7J6C6W4_9TELE</name>
<dbReference type="InterPro" id="IPR025151">
    <property type="entry name" value="ELYS_dom"/>
</dbReference>
<feature type="compositionally biased region" description="Polar residues" evidence="8">
    <location>
        <begin position="815"/>
        <end position="837"/>
    </location>
</feature>
<comment type="subcellular location">
    <subcellularLocation>
        <location evidence="2">Membrane</location>
        <topology evidence="2">Multi-pass membrane protein</topology>
    </subcellularLocation>
    <subcellularLocation>
        <location evidence="1">Nucleus</location>
    </subcellularLocation>
</comment>
<feature type="domain" description="ELYS-like" evidence="10">
    <location>
        <begin position="211"/>
        <end position="381"/>
    </location>
</feature>
<keyword evidence="4 9" id="KW-1133">Transmembrane helix</keyword>
<evidence type="ECO:0000313" key="12">
    <source>
        <dbReference type="Proteomes" id="UP000579812"/>
    </source>
</evidence>
<evidence type="ECO:0000256" key="8">
    <source>
        <dbReference type="SAM" id="MobiDB-lite"/>
    </source>
</evidence>
<keyword evidence="5 9" id="KW-0472">Membrane</keyword>
<evidence type="ECO:0000256" key="5">
    <source>
        <dbReference type="ARBA" id="ARBA00023136"/>
    </source>
</evidence>
<evidence type="ECO:0000256" key="1">
    <source>
        <dbReference type="ARBA" id="ARBA00004123"/>
    </source>
</evidence>
<dbReference type="PANTHER" id="PTHR31872:SF5">
    <property type="entry name" value="TRANSMEMBRANE PROTEIN 179"/>
    <property type="match status" value="1"/>
</dbReference>
<sequence>MMLNTEVSWNKALTDNNIKGLTGCVRGLYTDGEGNASERVASFNCWLQTSAELAKKELLMLCFSRCRGLWMCLDENTVALVHKLLLKLKNLLSLVHLIQKHSDGLHSKHGSRASYIWGCWKQDHHAIRQHVLLGRLVQWWSITGLLPKNPEALEMKRISQMWCEMDQKHRKTCLELSDYAEDKYRWSSLIQGMVAHMDKHHGPIWVSEDCAYQTYPPPSLEALLKLVLLPNIDILSVQAIIMYFVLDVSNFLHCKDDLLQSFCNVFSIPSAFSQQIYGLWLLDHGLVTDSMNILLSPRACPPTLSWHHCAVLKTLLKTGENQAALKYLYSVTPAMENIQDIKLCVDVLINNKCISEAWAFIRGLQTEDVHLFKHFIRVCENCGICRNMLGSLCEGMAHLQLIESKNMESYEAQMLMQETAGQQPVKTEAGDFVKILRQTISEICPLPKKRRVVLLLPKYMENSVNSAQLSSQALCHVANSTSVDIHCKFKQRADEEECEEDLPLQLEEEMCDSLPVFSSRSTSPDSMESVGFFTSGCSSPSAVCSEAPSTQEPILLKLNSSAVPEEEESHVTYEDKCPADMISGCPDLTLTLEGTTEALSINSLSRESVVIEKILPSVVSGIISHSAEGDAVEATHAERRLLSTLNLHPNCYSNEDNQSVCSIPEIPAESHNFLSPNHEKFTYYKRVEDAVSIKPKNLTETEEWIISPCEPKTEFVRLLDSEASGTSSFLQLKPLRRAFSPSRVEECQEHFCHDSEDAVDQPEILTSCALTDTTHNLLDHLTHADREPYQACSLSALKNSIVDLSLIHLSQRSRQLQNPIGSRSSPVHSQQLSVPQQTRHRSSSESRVTSTKEAVCFRTTSDRVGHCKLGSWWKQALETRRASTGLLPALEQVSPVTRASSTEKRTSPVPRRPQPHGLGSFLDPSSNPRVEKREVKQCPTAQLQREREPQRQHSSDKMPVDNLIFAQCILYFLAFVFGFIAIVPLSENTEDFRGKCLLFTRGMWQNENITVSKQRFIIEEWGPQTSCSFITAVGIASLILSAVQAWRLLLFICKGHDDSIFNAFLNLLISTFVVFAVFLSSTIVSVGFNLWCDAITEGGSMPSSCEDLQDTDLELGLDNSAFYDQFAIAQFGLWAAWLTWLGITVMAFLKVYHNYRQEDLVDSLIHEKELLLGRSSRWHSDVVDEKSGMI</sequence>
<dbReference type="Proteomes" id="UP000579812">
    <property type="component" value="Unassembled WGS sequence"/>
</dbReference>
<dbReference type="PANTHER" id="PTHR31872">
    <property type="entry name" value="TRANSMEMBRANE PROTEIN 179"/>
    <property type="match status" value="1"/>
</dbReference>
<gene>
    <name evidence="11" type="ORF">G5714_017233</name>
</gene>
<feature type="transmembrane region" description="Helical" evidence="9">
    <location>
        <begin position="963"/>
        <end position="985"/>
    </location>
</feature>
<comment type="caution">
    <text evidence="11">The sequence shown here is derived from an EMBL/GenBank/DDBJ whole genome shotgun (WGS) entry which is preliminary data.</text>
</comment>
<keyword evidence="6" id="KW-0539">Nucleus</keyword>
<dbReference type="Pfam" id="PF13934">
    <property type="entry name" value="ELYS"/>
    <property type="match status" value="1"/>
</dbReference>
<reference evidence="11 12" key="1">
    <citation type="submission" date="2020-04" db="EMBL/GenBank/DDBJ databases">
        <title>Chromosome-level genome assembly of a cyprinid fish Onychostoma macrolepis by integration of Nanopore Sequencing, Bionano and Hi-C technology.</title>
        <authorList>
            <person name="Wang D."/>
        </authorList>
    </citation>
    <scope>NUCLEOTIDE SEQUENCE [LARGE SCALE GENOMIC DNA]</scope>
    <source>
        <strain evidence="11">SWU-2019</strain>
        <tissue evidence="11">Muscle</tissue>
    </source>
</reference>
<dbReference type="EMBL" id="JAAMOB010000017">
    <property type="protein sequence ID" value="KAF4102433.1"/>
    <property type="molecule type" value="Genomic_DNA"/>
</dbReference>
<evidence type="ECO:0000256" key="3">
    <source>
        <dbReference type="ARBA" id="ARBA00022692"/>
    </source>
</evidence>
<evidence type="ECO:0000259" key="10">
    <source>
        <dbReference type="Pfam" id="PF13934"/>
    </source>
</evidence>
<evidence type="ECO:0000256" key="2">
    <source>
        <dbReference type="ARBA" id="ARBA00004141"/>
    </source>
</evidence>
<dbReference type="InterPro" id="IPR059010">
    <property type="entry name" value="TMEM179-179B"/>
</dbReference>
<evidence type="ECO:0000256" key="6">
    <source>
        <dbReference type="ARBA" id="ARBA00023242"/>
    </source>
</evidence>
<proteinExistence type="inferred from homology"/>
<feature type="region of interest" description="Disordered" evidence="8">
    <location>
        <begin position="893"/>
        <end position="955"/>
    </location>
</feature>
<comment type="similarity">
    <text evidence="7">Belongs to the TMEM179 family.</text>
</comment>
<feature type="region of interest" description="Disordered" evidence="8">
    <location>
        <begin position="815"/>
        <end position="853"/>
    </location>
</feature>
<feature type="compositionally biased region" description="Basic and acidic residues" evidence="8">
    <location>
        <begin position="944"/>
        <end position="955"/>
    </location>
</feature>
<dbReference type="InterPro" id="IPR029673">
    <property type="entry name" value="TMEM179"/>
</dbReference>
<evidence type="ECO:0000256" key="7">
    <source>
        <dbReference type="ARBA" id="ARBA00093776"/>
    </source>
</evidence>
<feature type="transmembrane region" description="Helical" evidence="9">
    <location>
        <begin position="1127"/>
        <end position="1149"/>
    </location>
</feature>
<keyword evidence="3 9" id="KW-0812">Transmembrane</keyword>
<keyword evidence="12" id="KW-1185">Reference proteome</keyword>
<protein>
    <recommendedName>
        <fullName evidence="10">ELYS-like domain-containing protein</fullName>
    </recommendedName>
</protein>
<evidence type="ECO:0000256" key="9">
    <source>
        <dbReference type="SAM" id="Phobius"/>
    </source>
</evidence>
<dbReference type="Pfam" id="PF26158">
    <property type="entry name" value="Claudin_TMEM179-179B"/>
    <property type="match status" value="1"/>
</dbReference>
<feature type="transmembrane region" description="Helical" evidence="9">
    <location>
        <begin position="1064"/>
        <end position="1091"/>
    </location>
</feature>
<dbReference type="GO" id="GO:0005634">
    <property type="term" value="C:nucleus"/>
    <property type="evidence" value="ECO:0007669"/>
    <property type="project" value="UniProtKB-SubCell"/>
</dbReference>
<dbReference type="AlphaFoldDB" id="A0A7J6C6W4"/>
<organism evidence="11 12">
    <name type="scientific">Onychostoma macrolepis</name>
    <dbReference type="NCBI Taxonomy" id="369639"/>
    <lineage>
        <taxon>Eukaryota</taxon>
        <taxon>Metazoa</taxon>
        <taxon>Chordata</taxon>
        <taxon>Craniata</taxon>
        <taxon>Vertebrata</taxon>
        <taxon>Euteleostomi</taxon>
        <taxon>Actinopterygii</taxon>
        <taxon>Neopterygii</taxon>
        <taxon>Teleostei</taxon>
        <taxon>Ostariophysi</taxon>
        <taxon>Cypriniformes</taxon>
        <taxon>Cyprinidae</taxon>
        <taxon>Acrossocheilinae</taxon>
        <taxon>Onychostoma</taxon>
    </lineage>
</organism>
<evidence type="ECO:0000313" key="11">
    <source>
        <dbReference type="EMBL" id="KAF4102433.1"/>
    </source>
</evidence>
<accession>A0A7J6C6W4</accession>